<proteinExistence type="predicted"/>
<evidence type="ECO:0000313" key="1">
    <source>
        <dbReference type="EMBL" id="MFC0410879.1"/>
    </source>
</evidence>
<sequence length="74" mass="8310">MTEVRDDAAGVTTHTYRGVNIEQFDALEPMAYQLVLPGHPLHRSSFMTLQTPIEIIDDWLADASHTAMQQRAAE</sequence>
<name>A0ABV6JZ08_9PROT</name>
<protein>
    <submittedName>
        <fullName evidence="1">Uncharacterized protein</fullName>
    </submittedName>
</protein>
<organism evidence="1 2">
    <name type="scientific">Roseomonas elaeocarpi</name>
    <dbReference type="NCBI Taxonomy" id="907779"/>
    <lineage>
        <taxon>Bacteria</taxon>
        <taxon>Pseudomonadati</taxon>
        <taxon>Pseudomonadota</taxon>
        <taxon>Alphaproteobacteria</taxon>
        <taxon>Acetobacterales</taxon>
        <taxon>Roseomonadaceae</taxon>
        <taxon>Roseomonas</taxon>
    </lineage>
</organism>
<gene>
    <name evidence="1" type="ORF">ACFFGY_21760</name>
</gene>
<evidence type="ECO:0000313" key="2">
    <source>
        <dbReference type="Proteomes" id="UP001589865"/>
    </source>
</evidence>
<keyword evidence="2" id="KW-1185">Reference proteome</keyword>
<reference evidence="1 2" key="1">
    <citation type="submission" date="2024-09" db="EMBL/GenBank/DDBJ databases">
        <authorList>
            <person name="Sun Q."/>
            <person name="Mori K."/>
        </authorList>
    </citation>
    <scope>NUCLEOTIDE SEQUENCE [LARGE SCALE GENOMIC DNA]</scope>
    <source>
        <strain evidence="1 2">TBRC 5777</strain>
    </source>
</reference>
<comment type="caution">
    <text evidence="1">The sequence shown here is derived from an EMBL/GenBank/DDBJ whole genome shotgun (WGS) entry which is preliminary data.</text>
</comment>
<accession>A0ABV6JZ08</accession>
<dbReference type="EMBL" id="JBHLUN010000020">
    <property type="protein sequence ID" value="MFC0410879.1"/>
    <property type="molecule type" value="Genomic_DNA"/>
</dbReference>
<dbReference type="RefSeq" id="WP_377046638.1">
    <property type="nucleotide sequence ID" value="NZ_JBHLUN010000020.1"/>
</dbReference>
<dbReference type="Proteomes" id="UP001589865">
    <property type="component" value="Unassembled WGS sequence"/>
</dbReference>